<dbReference type="Pfam" id="PF02485">
    <property type="entry name" value="Branch"/>
    <property type="match status" value="1"/>
</dbReference>
<evidence type="ECO:0000313" key="6">
    <source>
        <dbReference type="EMBL" id="KAK1404251.1"/>
    </source>
</evidence>
<dbReference type="PANTHER" id="PTHR31042">
    <property type="entry name" value="CORE-2/I-BRANCHING BETA-1,6-N-ACETYLGLUCOSAMINYLTRANSFERASE FAMILY PROTEIN-RELATED"/>
    <property type="match status" value="1"/>
</dbReference>
<dbReference type="EMBL" id="JAUIZM010000001">
    <property type="protein sequence ID" value="KAK1404251.1"/>
    <property type="molecule type" value="Genomic_DNA"/>
</dbReference>
<reference evidence="6" key="1">
    <citation type="submission" date="2023-02" db="EMBL/GenBank/DDBJ databases">
        <title>Genome of toxic invasive species Heracleum sosnowskyi carries increased number of genes despite the absence of recent whole-genome duplications.</title>
        <authorList>
            <person name="Schelkunov M."/>
            <person name="Shtratnikova V."/>
            <person name="Makarenko M."/>
            <person name="Klepikova A."/>
            <person name="Omelchenko D."/>
            <person name="Novikova G."/>
            <person name="Obukhova E."/>
            <person name="Bogdanov V."/>
            <person name="Penin A."/>
            <person name="Logacheva M."/>
        </authorList>
    </citation>
    <scope>NUCLEOTIDE SEQUENCE</scope>
    <source>
        <strain evidence="6">Hsosn_3</strain>
        <tissue evidence="6">Leaf</tissue>
    </source>
</reference>
<keyword evidence="4" id="KW-0472">Membrane</keyword>
<dbReference type="PANTHER" id="PTHR31042:SF150">
    <property type="entry name" value="OS06G0661900 PROTEIN"/>
    <property type="match status" value="1"/>
</dbReference>
<dbReference type="GO" id="GO:0016757">
    <property type="term" value="F:glycosyltransferase activity"/>
    <property type="evidence" value="ECO:0007669"/>
    <property type="project" value="UniProtKB-KW"/>
</dbReference>
<evidence type="ECO:0000256" key="1">
    <source>
        <dbReference type="ARBA" id="ARBA00004606"/>
    </source>
</evidence>
<keyword evidence="7" id="KW-1185">Reference proteome</keyword>
<dbReference type="InterPro" id="IPR003406">
    <property type="entry name" value="Glyco_trans_14"/>
</dbReference>
<comment type="caution">
    <text evidence="6">The sequence shown here is derived from an EMBL/GenBank/DDBJ whole genome shotgun (WGS) entry which is preliminary data.</text>
</comment>
<accession>A0AAD8NDF5</accession>
<dbReference type="InterPro" id="IPR044174">
    <property type="entry name" value="BC10-like"/>
</dbReference>
<comment type="subcellular location">
    <subcellularLocation>
        <location evidence="1">Membrane</location>
        <topology evidence="1">Single-pass type II membrane protein</topology>
    </subcellularLocation>
</comment>
<organism evidence="6 7">
    <name type="scientific">Heracleum sosnowskyi</name>
    <dbReference type="NCBI Taxonomy" id="360622"/>
    <lineage>
        <taxon>Eukaryota</taxon>
        <taxon>Viridiplantae</taxon>
        <taxon>Streptophyta</taxon>
        <taxon>Embryophyta</taxon>
        <taxon>Tracheophyta</taxon>
        <taxon>Spermatophyta</taxon>
        <taxon>Magnoliopsida</taxon>
        <taxon>eudicotyledons</taxon>
        <taxon>Gunneridae</taxon>
        <taxon>Pentapetalae</taxon>
        <taxon>asterids</taxon>
        <taxon>campanulids</taxon>
        <taxon>Apiales</taxon>
        <taxon>Apiaceae</taxon>
        <taxon>Apioideae</taxon>
        <taxon>apioid superclade</taxon>
        <taxon>Tordylieae</taxon>
        <taxon>Tordyliinae</taxon>
        <taxon>Heracleum</taxon>
    </lineage>
</organism>
<keyword evidence="5" id="KW-0325">Glycoprotein</keyword>
<proteinExistence type="predicted"/>
<sequence>MDELIPVAGDVCKSDIGIESNLAAEIAQMFDPNGNTGWSVTFVDWSEMKCHPRSFRAQDVTFDLLKTMTSIKTSVHITSDAKVSTRPCIWNGMNRPCFLFGRKFYSETLDNLMHMFSNYTSI</sequence>
<keyword evidence="2" id="KW-0328">Glycosyltransferase</keyword>
<evidence type="ECO:0000256" key="4">
    <source>
        <dbReference type="ARBA" id="ARBA00023136"/>
    </source>
</evidence>
<name>A0AAD8NDF5_9APIA</name>
<dbReference type="Proteomes" id="UP001237642">
    <property type="component" value="Unassembled WGS sequence"/>
</dbReference>
<evidence type="ECO:0000256" key="5">
    <source>
        <dbReference type="ARBA" id="ARBA00023180"/>
    </source>
</evidence>
<evidence type="ECO:0000256" key="2">
    <source>
        <dbReference type="ARBA" id="ARBA00022676"/>
    </source>
</evidence>
<gene>
    <name evidence="6" type="ORF">POM88_003856</name>
</gene>
<protein>
    <submittedName>
        <fullName evidence="6">Uncharacterized protein</fullName>
    </submittedName>
</protein>
<reference evidence="6" key="2">
    <citation type="submission" date="2023-05" db="EMBL/GenBank/DDBJ databases">
        <authorList>
            <person name="Schelkunov M.I."/>
        </authorList>
    </citation>
    <scope>NUCLEOTIDE SEQUENCE</scope>
    <source>
        <strain evidence="6">Hsosn_3</strain>
        <tissue evidence="6">Leaf</tissue>
    </source>
</reference>
<keyword evidence="3" id="KW-0808">Transferase</keyword>
<evidence type="ECO:0000313" key="7">
    <source>
        <dbReference type="Proteomes" id="UP001237642"/>
    </source>
</evidence>
<dbReference type="AlphaFoldDB" id="A0AAD8NDF5"/>
<evidence type="ECO:0000256" key="3">
    <source>
        <dbReference type="ARBA" id="ARBA00022679"/>
    </source>
</evidence>
<dbReference type="GO" id="GO:0016020">
    <property type="term" value="C:membrane"/>
    <property type="evidence" value="ECO:0007669"/>
    <property type="project" value="UniProtKB-SubCell"/>
</dbReference>